<name>A0A1Z4LLH8_9CYAN</name>
<evidence type="ECO:0000256" key="2">
    <source>
        <dbReference type="SAM" id="SignalP"/>
    </source>
</evidence>
<feature type="compositionally biased region" description="Low complexity" evidence="1">
    <location>
        <begin position="203"/>
        <end position="213"/>
    </location>
</feature>
<organism evidence="3 4">
    <name type="scientific">Calothrix parasitica NIES-267</name>
    <dbReference type="NCBI Taxonomy" id="1973488"/>
    <lineage>
        <taxon>Bacteria</taxon>
        <taxon>Bacillati</taxon>
        <taxon>Cyanobacteriota</taxon>
        <taxon>Cyanophyceae</taxon>
        <taxon>Nostocales</taxon>
        <taxon>Calotrichaceae</taxon>
        <taxon>Calothrix</taxon>
    </lineage>
</organism>
<proteinExistence type="predicted"/>
<reference evidence="3 4" key="1">
    <citation type="submission" date="2017-06" db="EMBL/GenBank/DDBJ databases">
        <title>Genome sequencing of cyanobaciteial culture collection at National Institute for Environmental Studies (NIES).</title>
        <authorList>
            <person name="Hirose Y."/>
            <person name="Shimura Y."/>
            <person name="Fujisawa T."/>
            <person name="Nakamura Y."/>
            <person name="Kawachi M."/>
        </authorList>
    </citation>
    <scope>NUCLEOTIDE SEQUENCE [LARGE SCALE GENOMIC DNA]</scope>
    <source>
        <strain evidence="3 4">NIES-267</strain>
    </source>
</reference>
<feature type="signal peptide" evidence="2">
    <location>
        <begin position="1"/>
        <end position="29"/>
    </location>
</feature>
<gene>
    <name evidence="3" type="ORF">NIES267_15700</name>
</gene>
<accession>A0A1Z4LLH8</accession>
<evidence type="ECO:0000256" key="1">
    <source>
        <dbReference type="SAM" id="MobiDB-lite"/>
    </source>
</evidence>
<sequence>MFKKTFRLLTNYWLLYLFSTLTINTKVQAQTQPVNNSLNNTSQPNQEQQLDNRQQNAAAINQTGVYNIGESATYKIQGLGGRQVICPKASLIVGGSYNTYDGINFEDNASYGVNAAFIIPLGGKVAKTCQQMADTIASKTKYDLEIINARACAELIGAGVRLNPESFPTLSNICQGVSLSRNSTNEPKKSRRFQPRKLPSYPNEAENNNNKEN</sequence>
<dbReference type="Proteomes" id="UP000218418">
    <property type="component" value="Chromosome"/>
</dbReference>
<dbReference type="EMBL" id="AP018227">
    <property type="protein sequence ID" value="BAY82092.1"/>
    <property type="molecule type" value="Genomic_DNA"/>
</dbReference>
<feature type="region of interest" description="Disordered" evidence="1">
    <location>
        <begin position="181"/>
        <end position="213"/>
    </location>
</feature>
<evidence type="ECO:0000313" key="4">
    <source>
        <dbReference type="Proteomes" id="UP000218418"/>
    </source>
</evidence>
<keyword evidence="4" id="KW-1185">Reference proteome</keyword>
<evidence type="ECO:0000313" key="3">
    <source>
        <dbReference type="EMBL" id="BAY82092.1"/>
    </source>
</evidence>
<dbReference type="OrthoDB" id="484732at2"/>
<keyword evidence="2" id="KW-0732">Signal</keyword>
<dbReference type="AlphaFoldDB" id="A0A1Z4LLH8"/>
<feature type="chain" id="PRO_5012418987" evidence="2">
    <location>
        <begin position="30"/>
        <end position="213"/>
    </location>
</feature>
<protein>
    <submittedName>
        <fullName evidence="3">Uncharacterized protein</fullName>
    </submittedName>
</protein>